<sequence>MSRRVIYPAAPPVTVLLNPADDAAVIRAALAAHHPAAGRITVHPTPAASGTALALDILAALGKPTELPGDWGAQGPPVVNIAAAWILALPITRITVLRAHLLDQKSWSALLTLRLRTGVHLVAVCHTRRPPAVMRTALHDVDHHTVSTEGPTGDLLAKAPTTPAPRRGAEGRWITVPALAFLNFRRDFPACRCTPPPADRPYVPERAYGMDQIAHRLGARTAAPQIAAALATAVFTGTSVSQLDTVHVNHLDEDAATLTLHGPGFTRYGGSSSDGYISHCATYTVPPWARCFLRAAANLAHLSPRGDDSLFSAGPPRALPHLTTFAEQFRLRPPQPAPPWPHPKTRHRKRNKTPEPPVVRWYTGVEHPDLNAVSYQKWLRSAG</sequence>
<keyword evidence="2" id="KW-1185">Reference proteome</keyword>
<reference evidence="1" key="1">
    <citation type="journal article" date="2025" name="Int. J. Syst. Evol. Microbiol.">
        <title>Streptomyces citrinus sp. nov., with yellow diffusible pigment.</title>
        <authorList>
            <person name="He Y."/>
            <person name="Yang E."/>
            <person name="Xu J."/>
            <person name="Sun Y."/>
            <person name="Sun L."/>
        </authorList>
    </citation>
    <scope>NUCLEOTIDE SEQUENCE</scope>
    <source>
        <strain evidence="1">Q6</strain>
    </source>
</reference>
<accession>A0ACD5A4B5</accession>
<proteinExistence type="predicted"/>
<organism evidence="1 2">
    <name type="scientific">Streptomyces citrinus</name>
    <dbReference type="NCBI Taxonomy" id="3118173"/>
    <lineage>
        <taxon>Bacteria</taxon>
        <taxon>Bacillati</taxon>
        <taxon>Actinomycetota</taxon>
        <taxon>Actinomycetes</taxon>
        <taxon>Kitasatosporales</taxon>
        <taxon>Streptomycetaceae</taxon>
        <taxon>Streptomyces</taxon>
    </lineage>
</organism>
<name>A0ACD5A4B5_9ACTN</name>
<dbReference type="Proteomes" id="UP001432251">
    <property type="component" value="Chromosome"/>
</dbReference>
<evidence type="ECO:0000313" key="1">
    <source>
        <dbReference type="EMBL" id="WWQ61919.1"/>
    </source>
</evidence>
<protein>
    <submittedName>
        <fullName evidence="1">Uncharacterized protein</fullName>
    </submittedName>
</protein>
<dbReference type="EMBL" id="CP146022">
    <property type="protein sequence ID" value="WWQ61919.1"/>
    <property type="molecule type" value="Genomic_DNA"/>
</dbReference>
<evidence type="ECO:0000313" key="2">
    <source>
        <dbReference type="Proteomes" id="UP001432251"/>
    </source>
</evidence>
<gene>
    <name evidence="1" type="ORF">V2W30_00035</name>
</gene>